<keyword evidence="2" id="KW-1133">Transmembrane helix</keyword>
<evidence type="ECO:0008006" key="5">
    <source>
        <dbReference type="Google" id="ProtNLM"/>
    </source>
</evidence>
<dbReference type="Gene3D" id="2.40.260.10">
    <property type="entry name" value="Sortase"/>
    <property type="match status" value="1"/>
</dbReference>
<dbReference type="AlphaFoldDB" id="A0A1G1VBR6"/>
<dbReference type="EMBL" id="MHCA01000007">
    <property type="protein sequence ID" value="OGY12761.1"/>
    <property type="molecule type" value="Genomic_DNA"/>
</dbReference>
<accession>A0A1G1VBR6</accession>
<comment type="caution">
    <text evidence="3">The sequence shown here is derived from an EMBL/GenBank/DDBJ whole genome shotgun (WGS) entry which is preliminary data.</text>
</comment>
<feature type="transmembrane region" description="Helical" evidence="2">
    <location>
        <begin position="34"/>
        <end position="57"/>
    </location>
</feature>
<sequence>MRREGLVYHYLWNQLSGEVVVAVSRGAKIAYHAIRALASGLVVAGIAGLIFTFWPIVNSEFTYRLSLAKGGVTQEVKEAQIAVSAVEDEREKTRQYAQELGLPNSYFSVYIPKIGAKAPVVENVDPVNEKAYLLALKQGIAHAAGSVFPGMEGATYLFAHSSEAGLQGVPFNTVFYLLRELKAPEGNVPGDEIYVFFLDKLYKYRVTAKHTVDANDTSWLTEARTGPPRLILQTCWPPGTAWKRLIIVAEPVE</sequence>
<protein>
    <recommendedName>
        <fullName evidence="5">Sortase</fullName>
    </recommendedName>
</protein>
<evidence type="ECO:0000313" key="4">
    <source>
        <dbReference type="Proteomes" id="UP000178272"/>
    </source>
</evidence>
<dbReference type="GO" id="GO:0016787">
    <property type="term" value="F:hydrolase activity"/>
    <property type="evidence" value="ECO:0007669"/>
    <property type="project" value="UniProtKB-KW"/>
</dbReference>
<keyword evidence="2" id="KW-0472">Membrane</keyword>
<dbReference type="Pfam" id="PF04203">
    <property type="entry name" value="Sortase"/>
    <property type="match status" value="1"/>
</dbReference>
<reference evidence="3 4" key="1">
    <citation type="journal article" date="2016" name="Nat. Commun.">
        <title>Thousands of microbial genomes shed light on interconnected biogeochemical processes in an aquifer system.</title>
        <authorList>
            <person name="Anantharaman K."/>
            <person name="Brown C.T."/>
            <person name="Hug L.A."/>
            <person name="Sharon I."/>
            <person name="Castelle C.J."/>
            <person name="Probst A.J."/>
            <person name="Thomas B.C."/>
            <person name="Singh A."/>
            <person name="Wilkins M.J."/>
            <person name="Karaoz U."/>
            <person name="Brodie E.L."/>
            <person name="Williams K.H."/>
            <person name="Hubbard S.S."/>
            <person name="Banfield J.F."/>
        </authorList>
    </citation>
    <scope>NUCLEOTIDE SEQUENCE [LARGE SCALE GENOMIC DNA]</scope>
</reference>
<dbReference type="STRING" id="1797517.A3F61_01480"/>
<dbReference type="CDD" id="cd05830">
    <property type="entry name" value="Sortase_E"/>
    <property type="match status" value="1"/>
</dbReference>
<dbReference type="InterPro" id="IPR042003">
    <property type="entry name" value="Sortase_E"/>
</dbReference>
<name>A0A1G1VBR6_9BACT</name>
<keyword evidence="2" id="KW-0812">Transmembrane</keyword>
<dbReference type="Proteomes" id="UP000178272">
    <property type="component" value="Unassembled WGS sequence"/>
</dbReference>
<keyword evidence="1" id="KW-0378">Hydrolase</keyword>
<proteinExistence type="predicted"/>
<gene>
    <name evidence="3" type="ORF">A3F61_01480</name>
</gene>
<evidence type="ECO:0000313" key="3">
    <source>
        <dbReference type="EMBL" id="OGY12761.1"/>
    </source>
</evidence>
<dbReference type="SUPFAM" id="SSF63817">
    <property type="entry name" value="Sortase"/>
    <property type="match status" value="1"/>
</dbReference>
<dbReference type="NCBIfam" id="TIGR01076">
    <property type="entry name" value="sortase_fam"/>
    <property type="match status" value="1"/>
</dbReference>
<dbReference type="InterPro" id="IPR023365">
    <property type="entry name" value="Sortase_dom-sf"/>
</dbReference>
<organism evidence="3 4">
    <name type="scientific">Candidatus Blackburnbacteria bacterium RIFCSPHIGHO2_12_FULL_41_13b</name>
    <dbReference type="NCBI Taxonomy" id="1797517"/>
    <lineage>
        <taxon>Bacteria</taxon>
        <taxon>Candidatus Blackburniibacteriota</taxon>
    </lineage>
</organism>
<evidence type="ECO:0000256" key="1">
    <source>
        <dbReference type="ARBA" id="ARBA00022801"/>
    </source>
</evidence>
<dbReference type="InterPro" id="IPR005754">
    <property type="entry name" value="Sortase"/>
</dbReference>
<evidence type="ECO:0000256" key="2">
    <source>
        <dbReference type="SAM" id="Phobius"/>
    </source>
</evidence>